<feature type="compositionally biased region" description="Basic and acidic residues" evidence="1">
    <location>
        <begin position="329"/>
        <end position="345"/>
    </location>
</feature>
<dbReference type="Proteomes" id="UP000002009">
    <property type="component" value="Chromosome 5"/>
</dbReference>
<gene>
    <name evidence="2" type="ORF">MICPUN_108277</name>
</gene>
<dbReference type="RefSeq" id="XP_002502537.1">
    <property type="nucleotide sequence ID" value="XM_002502491.1"/>
</dbReference>
<dbReference type="OMA" id="NARQTHI"/>
<organism evidence="2 3">
    <name type="scientific">Micromonas commoda (strain RCC299 / NOUM17 / CCMP2709)</name>
    <name type="common">Picoplanktonic green alga</name>
    <dbReference type="NCBI Taxonomy" id="296587"/>
    <lineage>
        <taxon>Eukaryota</taxon>
        <taxon>Viridiplantae</taxon>
        <taxon>Chlorophyta</taxon>
        <taxon>Mamiellophyceae</taxon>
        <taxon>Mamiellales</taxon>
        <taxon>Mamiellaceae</taxon>
        <taxon>Micromonas</taxon>
    </lineage>
</organism>
<dbReference type="EMBL" id="CP001326">
    <property type="protein sequence ID" value="ACO63795.1"/>
    <property type="molecule type" value="Genomic_DNA"/>
</dbReference>
<evidence type="ECO:0000313" key="3">
    <source>
        <dbReference type="Proteomes" id="UP000002009"/>
    </source>
</evidence>
<sequence>MSVEASASGRTLRVDQCPPNTRLLFDNPETLISHRWDPKRQKNAFVARPTEAFTVAQWEIDKYVRDAPKIEAEAEAPPADEGVRSLRPPTFPDDRSEKAYVAWCNPEGSVRGAAVHRIKKHGAGVAPPGYLVDHRSKREPPRANASLAVRGSLSTWIAPGEDTLGATIVGTSTVRQTHAPLSSTEYVSRRIGKGSFGEGFGSGDVAAVATPPRARDPLRLTHGRAPGGPDDWKTAHFHARSRSSHGVPADALDPVEAATRTSRFGVYTRTAGVTAVGSINSSGFGAMNSTAARLGLTTTSGPRAAFTRSDNSGGSFGLVGDSWRERVTAGAERKRAAEVAGERRSGNGRGGGGLPVDDGEVERIRAEREARIRVPMPSAGASRPGTANVGSPVAGFREDFEFGDSAVTEQELVSKESHLARLRTISRSLNARQTHIVGRRMEKARIQIEEDVAARFALR</sequence>
<accession>C1E6D9</accession>
<evidence type="ECO:0000256" key="1">
    <source>
        <dbReference type="SAM" id="MobiDB-lite"/>
    </source>
</evidence>
<evidence type="ECO:0000313" key="2">
    <source>
        <dbReference type="EMBL" id="ACO63795.1"/>
    </source>
</evidence>
<keyword evidence="3" id="KW-1185">Reference proteome</keyword>
<protein>
    <submittedName>
        <fullName evidence="2">Uncharacterized protein</fullName>
    </submittedName>
</protein>
<reference evidence="2 3" key="1">
    <citation type="journal article" date="2009" name="Science">
        <title>Green evolution and dynamic adaptations revealed by genomes of the marine picoeukaryotes Micromonas.</title>
        <authorList>
            <person name="Worden A.Z."/>
            <person name="Lee J.H."/>
            <person name="Mock T."/>
            <person name="Rouze P."/>
            <person name="Simmons M.P."/>
            <person name="Aerts A.L."/>
            <person name="Allen A.E."/>
            <person name="Cuvelier M.L."/>
            <person name="Derelle E."/>
            <person name="Everett M.V."/>
            <person name="Foulon E."/>
            <person name="Grimwood J."/>
            <person name="Gundlach H."/>
            <person name="Henrissat B."/>
            <person name="Napoli C."/>
            <person name="McDonald S.M."/>
            <person name="Parker M.S."/>
            <person name="Rombauts S."/>
            <person name="Salamov A."/>
            <person name="Von Dassow P."/>
            <person name="Badger J.H."/>
            <person name="Coutinho P.M."/>
            <person name="Demir E."/>
            <person name="Dubchak I."/>
            <person name="Gentemann C."/>
            <person name="Eikrem W."/>
            <person name="Gready J.E."/>
            <person name="John U."/>
            <person name="Lanier W."/>
            <person name="Lindquist E.A."/>
            <person name="Lucas S."/>
            <person name="Mayer K.F."/>
            <person name="Moreau H."/>
            <person name="Not F."/>
            <person name="Otillar R."/>
            <person name="Panaud O."/>
            <person name="Pangilinan J."/>
            <person name="Paulsen I."/>
            <person name="Piegu B."/>
            <person name="Poliakov A."/>
            <person name="Robbens S."/>
            <person name="Schmutz J."/>
            <person name="Toulza E."/>
            <person name="Wyss T."/>
            <person name="Zelensky A."/>
            <person name="Zhou K."/>
            <person name="Armbrust E.V."/>
            <person name="Bhattacharya D."/>
            <person name="Goodenough U.W."/>
            <person name="Van de Peer Y."/>
            <person name="Grigoriev I.V."/>
        </authorList>
    </citation>
    <scope>NUCLEOTIDE SEQUENCE [LARGE SCALE GENOMIC DNA]</scope>
    <source>
        <strain evidence="3">RCC299 / NOUM17</strain>
    </source>
</reference>
<dbReference type="GeneID" id="8243823"/>
<name>C1E6D9_MICCC</name>
<dbReference type="InParanoid" id="C1E6D9"/>
<proteinExistence type="predicted"/>
<dbReference type="AlphaFoldDB" id="C1E6D9"/>
<dbReference type="KEGG" id="mis:MICPUN_108277"/>
<feature type="region of interest" description="Disordered" evidence="1">
    <location>
        <begin position="329"/>
        <end position="358"/>
    </location>
</feature>